<proteinExistence type="predicted"/>
<gene>
    <name evidence="2" type="ORF">F2P81_015191</name>
</gene>
<reference evidence="2 3" key="1">
    <citation type="submission" date="2019-06" db="EMBL/GenBank/DDBJ databases">
        <title>Draft genomes of female and male turbot (Scophthalmus maximus).</title>
        <authorList>
            <person name="Xu H."/>
            <person name="Xu X.-W."/>
            <person name="Shao C."/>
            <person name="Chen S."/>
        </authorList>
    </citation>
    <scope>NUCLEOTIDE SEQUENCE [LARGE SCALE GENOMIC DNA]</scope>
    <source>
        <strain evidence="2">Ysfricsl-2016a</strain>
        <tissue evidence="2">Blood</tissue>
    </source>
</reference>
<dbReference type="Proteomes" id="UP000438429">
    <property type="component" value="Unassembled WGS sequence"/>
</dbReference>
<dbReference type="AlphaFoldDB" id="A0A6A4SP89"/>
<sequence length="138" mass="14804">MIHGHASELMFSPHNAVYAENIHFSSAHKAAVSQKALKRPGTNSSDAEGAAVPPSFTETDETLSGADADVSQQGSGATSLCPDKHRHDQGWNPSEARSARLQRVRGRSSSSPTQMSFCTNRGEKWAALKNMLLVLGIM</sequence>
<feature type="compositionally biased region" description="Polar residues" evidence="1">
    <location>
        <begin position="107"/>
        <end position="117"/>
    </location>
</feature>
<accession>A0A6A4SP89</accession>
<organism evidence="2 3">
    <name type="scientific">Scophthalmus maximus</name>
    <name type="common">Turbot</name>
    <name type="synonym">Psetta maxima</name>
    <dbReference type="NCBI Taxonomy" id="52904"/>
    <lineage>
        <taxon>Eukaryota</taxon>
        <taxon>Metazoa</taxon>
        <taxon>Chordata</taxon>
        <taxon>Craniata</taxon>
        <taxon>Vertebrata</taxon>
        <taxon>Euteleostomi</taxon>
        <taxon>Actinopterygii</taxon>
        <taxon>Neopterygii</taxon>
        <taxon>Teleostei</taxon>
        <taxon>Neoteleostei</taxon>
        <taxon>Acanthomorphata</taxon>
        <taxon>Carangaria</taxon>
        <taxon>Pleuronectiformes</taxon>
        <taxon>Pleuronectoidei</taxon>
        <taxon>Scophthalmidae</taxon>
        <taxon>Scophthalmus</taxon>
    </lineage>
</organism>
<dbReference type="EMBL" id="VEVO01000013">
    <property type="protein sequence ID" value="KAF0032901.1"/>
    <property type="molecule type" value="Genomic_DNA"/>
</dbReference>
<feature type="region of interest" description="Disordered" evidence="1">
    <location>
        <begin position="32"/>
        <end position="117"/>
    </location>
</feature>
<evidence type="ECO:0000256" key="1">
    <source>
        <dbReference type="SAM" id="MobiDB-lite"/>
    </source>
</evidence>
<evidence type="ECO:0000313" key="3">
    <source>
        <dbReference type="Proteomes" id="UP000438429"/>
    </source>
</evidence>
<comment type="caution">
    <text evidence="2">The sequence shown here is derived from an EMBL/GenBank/DDBJ whole genome shotgun (WGS) entry which is preliminary data.</text>
</comment>
<protein>
    <submittedName>
        <fullName evidence="2">Uncharacterized protein</fullName>
    </submittedName>
</protein>
<name>A0A6A4SP89_SCOMX</name>
<evidence type="ECO:0000313" key="2">
    <source>
        <dbReference type="EMBL" id="KAF0032901.1"/>
    </source>
</evidence>